<dbReference type="InterPro" id="IPR000719">
    <property type="entry name" value="Prot_kinase_dom"/>
</dbReference>
<sequence>MGLYPLTKGPIISGGWNLLYLAALRYEERSGSRSEHDFSTNQQFVLQMDSSPSLDQAHSFVAAGTTSVIYAIDKDNVIKLKPTSGDFEHQSYAIEIRCYERLGHHERIAFHKVAEKGLILERGTCLRSILRGIDERSVHESTIPWTLKLQWALETAEGLAYIHSKGIIHADIGCHNIIVDKTKHAKFIDFAGSGKLGDELGVCSDIFAFGSMLFELETSHVPYAELEKTMEMGRLITVVERLFSQRKFPPVESSVFGSIISGCWSDKYASMDEVRRDIARCCEEFSEGSLHRAILRADSKAEAS</sequence>
<evidence type="ECO:0000313" key="2">
    <source>
        <dbReference type="EMBL" id="CAG8388595.1"/>
    </source>
</evidence>
<dbReference type="Gene3D" id="1.10.510.10">
    <property type="entry name" value="Transferase(Phosphotransferase) domain 1"/>
    <property type="match status" value="1"/>
</dbReference>
<dbReference type="PANTHER" id="PTHR23257">
    <property type="entry name" value="SERINE-THREONINE PROTEIN KINASE"/>
    <property type="match status" value="1"/>
</dbReference>
<accession>A0A9W4NKX2</accession>
<dbReference type="SUPFAM" id="SSF56112">
    <property type="entry name" value="Protein kinase-like (PK-like)"/>
    <property type="match status" value="1"/>
</dbReference>
<organism evidence="2 3">
    <name type="scientific">Penicillium salamii</name>
    <dbReference type="NCBI Taxonomy" id="1612424"/>
    <lineage>
        <taxon>Eukaryota</taxon>
        <taxon>Fungi</taxon>
        <taxon>Dikarya</taxon>
        <taxon>Ascomycota</taxon>
        <taxon>Pezizomycotina</taxon>
        <taxon>Eurotiomycetes</taxon>
        <taxon>Eurotiomycetidae</taxon>
        <taxon>Eurotiales</taxon>
        <taxon>Aspergillaceae</taxon>
        <taxon>Penicillium</taxon>
    </lineage>
</organism>
<proteinExistence type="predicted"/>
<protein>
    <recommendedName>
        <fullName evidence="1">Protein kinase domain-containing protein</fullName>
    </recommendedName>
</protein>
<dbReference type="InterPro" id="IPR011009">
    <property type="entry name" value="Kinase-like_dom_sf"/>
</dbReference>
<dbReference type="GO" id="GO:0004672">
    <property type="term" value="F:protein kinase activity"/>
    <property type="evidence" value="ECO:0007669"/>
    <property type="project" value="InterPro"/>
</dbReference>
<keyword evidence="3" id="KW-1185">Reference proteome</keyword>
<dbReference type="OrthoDB" id="2275718at2759"/>
<dbReference type="PROSITE" id="PS50011">
    <property type="entry name" value="PROTEIN_KINASE_DOM"/>
    <property type="match status" value="1"/>
</dbReference>
<gene>
    <name evidence="2" type="ORF">PSALAMII_LOCUS6502</name>
</gene>
<comment type="caution">
    <text evidence="2">The sequence shown here is derived from an EMBL/GenBank/DDBJ whole genome shotgun (WGS) entry which is preliminary data.</text>
</comment>
<dbReference type="EMBL" id="CAJVPG010000288">
    <property type="protein sequence ID" value="CAG8388595.1"/>
    <property type="molecule type" value="Genomic_DNA"/>
</dbReference>
<dbReference type="Proteomes" id="UP001152649">
    <property type="component" value="Unassembled WGS sequence"/>
</dbReference>
<evidence type="ECO:0000313" key="3">
    <source>
        <dbReference type="Proteomes" id="UP001152649"/>
    </source>
</evidence>
<dbReference type="AlphaFoldDB" id="A0A9W4NKX2"/>
<dbReference type="InterPro" id="IPR050167">
    <property type="entry name" value="Ser_Thr_protein_kinase"/>
</dbReference>
<dbReference type="Pfam" id="PF00069">
    <property type="entry name" value="Pkinase"/>
    <property type="match status" value="1"/>
</dbReference>
<dbReference type="GO" id="GO:0005524">
    <property type="term" value="F:ATP binding"/>
    <property type="evidence" value="ECO:0007669"/>
    <property type="project" value="InterPro"/>
</dbReference>
<feature type="domain" description="Protein kinase" evidence="1">
    <location>
        <begin position="55"/>
        <end position="304"/>
    </location>
</feature>
<evidence type="ECO:0000259" key="1">
    <source>
        <dbReference type="PROSITE" id="PS50011"/>
    </source>
</evidence>
<name>A0A9W4NKX2_9EURO</name>
<reference evidence="2" key="1">
    <citation type="submission" date="2021-07" db="EMBL/GenBank/DDBJ databases">
        <authorList>
            <person name="Branca A.L. A."/>
        </authorList>
    </citation>
    <scope>NUCLEOTIDE SEQUENCE</scope>
</reference>